<evidence type="ECO:0000313" key="8">
    <source>
        <dbReference type="EMBL" id="MDT0455785.1"/>
    </source>
</evidence>
<dbReference type="Gene3D" id="3.40.630.30">
    <property type="match status" value="1"/>
</dbReference>
<keyword evidence="2 8" id="KW-0808">Transferase</keyword>
<dbReference type="PANTHER" id="PTHR43800">
    <property type="entry name" value="PEPTIDYL-LYSINE N-ACETYLTRANSFERASE YJAB"/>
    <property type="match status" value="1"/>
</dbReference>
<dbReference type="PROSITE" id="PS51462">
    <property type="entry name" value="NUDIX"/>
    <property type="match status" value="1"/>
</dbReference>
<organism evidence="8 9">
    <name type="scientific">Streptomyces mooreae</name>
    <dbReference type="NCBI Taxonomy" id="3075523"/>
    <lineage>
        <taxon>Bacteria</taxon>
        <taxon>Bacillati</taxon>
        <taxon>Actinomycetota</taxon>
        <taxon>Actinomycetes</taxon>
        <taxon>Kitasatosporales</taxon>
        <taxon>Streptomycetaceae</taxon>
        <taxon>Streptomyces</taxon>
    </lineage>
</organism>
<dbReference type="PANTHER" id="PTHR43800:SF1">
    <property type="entry name" value="PEPTIDYL-LYSINE N-ACETYLTRANSFERASE YJAB"/>
    <property type="match status" value="1"/>
</dbReference>
<dbReference type="EMBL" id="JAVRFE010000008">
    <property type="protein sequence ID" value="MDT0455785.1"/>
    <property type="molecule type" value="Genomic_DNA"/>
</dbReference>
<evidence type="ECO:0000259" key="6">
    <source>
        <dbReference type="PROSITE" id="PS51186"/>
    </source>
</evidence>
<comment type="similarity">
    <text evidence="1 5">Belongs to the Nudix hydrolase family.</text>
</comment>
<dbReference type="PROSITE" id="PS51186">
    <property type="entry name" value="GNAT"/>
    <property type="match status" value="1"/>
</dbReference>
<evidence type="ECO:0000313" key="9">
    <source>
        <dbReference type="Proteomes" id="UP001180551"/>
    </source>
</evidence>
<evidence type="ECO:0000256" key="3">
    <source>
        <dbReference type="ARBA" id="ARBA00022801"/>
    </source>
</evidence>
<proteinExistence type="inferred from homology"/>
<dbReference type="SUPFAM" id="SSF55729">
    <property type="entry name" value="Acyl-CoA N-acyltransferases (Nat)"/>
    <property type="match status" value="1"/>
</dbReference>
<dbReference type="InterPro" id="IPR016181">
    <property type="entry name" value="Acyl_CoA_acyltransferase"/>
</dbReference>
<evidence type="ECO:0000256" key="5">
    <source>
        <dbReference type="RuleBase" id="RU003476"/>
    </source>
</evidence>
<dbReference type="PROSITE" id="PS00893">
    <property type="entry name" value="NUDIX_BOX"/>
    <property type="match status" value="1"/>
</dbReference>
<feature type="domain" description="Nudix hydrolase" evidence="7">
    <location>
        <begin position="159"/>
        <end position="286"/>
    </location>
</feature>
<dbReference type="InterPro" id="IPR020476">
    <property type="entry name" value="Nudix_hydrolase"/>
</dbReference>
<name>A0ABU2T400_9ACTN</name>
<dbReference type="Proteomes" id="UP001180551">
    <property type="component" value="Unassembled WGS sequence"/>
</dbReference>
<dbReference type="CDD" id="cd04690">
    <property type="entry name" value="NUDIX_Hydrolase"/>
    <property type="match status" value="1"/>
</dbReference>
<keyword evidence="4 8" id="KW-0012">Acyltransferase</keyword>
<evidence type="ECO:0000256" key="1">
    <source>
        <dbReference type="ARBA" id="ARBA00005582"/>
    </source>
</evidence>
<dbReference type="Pfam" id="PF13508">
    <property type="entry name" value="Acetyltransf_7"/>
    <property type="match status" value="1"/>
</dbReference>
<dbReference type="InterPro" id="IPR000182">
    <property type="entry name" value="GNAT_dom"/>
</dbReference>
<evidence type="ECO:0000259" key="7">
    <source>
        <dbReference type="PROSITE" id="PS51462"/>
    </source>
</evidence>
<evidence type="ECO:0000256" key="2">
    <source>
        <dbReference type="ARBA" id="ARBA00022679"/>
    </source>
</evidence>
<comment type="caution">
    <text evidence="8">The sequence shown here is derived from an EMBL/GenBank/DDBJ whole genome shotgun (WGS) entry which is preliminary data.</text>
</comment>
<dbReference type="InterPro" id="IPR015797">
    <property type="entry name" value="NUDIX_hydrolase-like_dom_sf"/>
</dbReference>
<dbReference type="EC" id="2.3.1.-" evidence="8"/>
<gene>
    <name evidence="8" type="ORF">RM550_08530</name>
</gene>
<dbReference type="InterPro" id="IPR020084">
    <property type="entry name" value="NUDIX_hydrolase_CS"/>
</dbReference>
<feature type="domain" description="N-acetyltransferase" evidence="6">
    <location>
        <begin position="5"/>
        <end position="163"/>
    </location>
</feature>
<accession>A0ABU2T400</accession>
<dbReference type="SUPFAM" id="SSF55811">
    <property type="entry name" value="Nudix"/>
    <property type="match status" value="1"/>
</dbReference>
<evidence type="ECO:0000256" key="4">
    <source>
        <dbReference type="ARBA" id="ARBA00023315"/>
    </source>
</evidence>
<protein>
    <submittedName>
        <fullName evidence="8">GNAT family N-acetyltransferase</fullName>
        <ecNumber evidence="8">2.3.1.-</ecNumber>
    </submittedName>
</protein>
<keyword evidence="9" id="KW-1185">Reference proteome</keyword>
<dbReference type="GO" id="GO:0016746">
    <property type="term" value="F:acyltransferase activity"/>
    <property type="evidence" value="ECO:0007669"/>
    <property type="project" value="UniProtKB-KW"/>
</dbReference>
<dbReference type="Gene3D" id="3.90.79.10">
    <property type="entry name" value="Nucleoside Triphosphate Pyrophosphohydrolase"/>
    <property type="match status" value="1"/>
</dbReference>
<dbReference type="RefSeq" id="WP_311623091.1">
    <property type="nucleotide sequence ID" value="NZ_JAVRFE010000008.1"/>
</dbReference>
<sequence length="292" mass="31607">MSSEMIIRRYRASDQHVVTDLWSRAVQKAHPFLDGEGRDERARVLREADLVRAENWVAEREGSVVGLVGLLPGGAGGGSGDGPGAGAGVGGLVVAPEAQGGGIGRELLEHAASLHGALALEVFEGNGTARRFFTRQGFTERRRRTDEETGHPVIALERAAPLKSVGWLHVRDGRLLSVRTRGNDTFYLPGGKYEPGETAREALSRELGEELGLAVPVEDLSEAFVIHDVAHGKNGRRLRMTCFTGGPQDITPVPGREIAEFAWFDRQEARERCAPAHSQVVNRLIAQGRMPG</sequence>
<dbReference type="PRINTS" id="PR00502">
    <property type="entry name" value="NUDIXFAMILY"/>
</dbReference>
<dbReference type="InterPro" id="IPR000086">
    <property type="entry name" value="NUDIX_hydrolase_dom"/>
</dbReference>
<dbReference type="Pfam" id="PF00293">
    <property type="entry name" value="NUDIX"/>
    <property type="match status" value="1"/>
</dbReference>
<keyword evidence="3 5" id="KW-0378">Hydrolase</keyword>
<reference evidence="8" key="1">
    <citation type="submission" date="2024-05" db="EMBL/GenBank/DDBJ databases">
        <title>30 novel species of actinomycetes from the DSMZ collection.</title>
        <authorList>
            <person name="Nouioui I."/>
        </authorList>
    </citation>
    <scope>NUCLEOTIDE SEQUENCE</scope>
    <source>
        <strain evidence="8">DSM 41527</strain>
    </source>
</reference>